<evidence type="ECO:0000256" key="25">
    <source>
        <dbReference type="SAM" id="MobiDB-lite"/>
    </source>
</evidence>
<keyword evidence="18" id="KW-0906">Nuclear pore complex</keyword>
<proteinExistence type="inferred from homology"/>
<feature type="compositionally biased region" description="Polar residues" evidence="25">
    <location>
        <begin position="715"/>
        <end position="728"/>
    </location>
</feature>
<keyword evidence="16" id="KW-0811">Translocation</keyword>
<dbReference type="EMBL" id="JAEAOA010001942">
    <property type="protein sequence ID" value="KAK3581304.1"/>
    <property type="molecule type" value="Genomic_DNA"/>
</dbReference>
<keyword evidence="7" id="KW-0158">Chromosome</keyword>
<dbReference type="InterPro" id="IPR035979">
    <property type="entry name" value="RBD_domain_sf"/>
</dbReference>
<keyword evidence="13" id="KW-0391">Immunity</keyword>
<evidence type="ECO:0000256" key="14">
    <source>
        <dbReference type="ARBA" id="ARBA00022927"/>
    </source>
</evidence>
<evidence type="ECO:0000256" key="20">
    <source>
        <dbReference type="ARBA" id="ARBA00023315"/>
    </source>
</evidence>
<dbReference type="Gene3D" id="3.30.70.330">
    <property type="match status" value="1"/>
</dbReference>
<feature type="coiled-coil region" evidence="24">
    <location>
        <begin position="1432"/>
        <end position="1501"/>
    </location>
</feature>
<feature type="compositionally biased region" description="Polar residues" evidence="25">
    <location>
        <begin position="358"/>
        <end position="429"/>
    </location>
</feature>
<feature type="compositionally biased region" description="Low complexity" evidence="25">
    <location>
        <begin position="1386"/>
        <end position="1401"/>
    </location>
</feature>
<dbReference type="GO" id="GO:0005737">
    <property type="term" value="C:cytoplasm"/>
    <property type="evidence" value="ECO:0007669"/>
    <property type="project" value="UniProtKB-SubCell"/>
</dbReference>
<evidence type="ECO:0000256" key="5">
    <source>
        <dbReference type="ARBA" id="ARBA00013184"/>
    </source>
</evidence>
<evidence type="ECO:0000256" key="17">
    <source>
        <dbReference type="ARBA" id="ARBA00023054"/>
    </source>
</evidence>
<reference evidence="27" key="2">
    <citation type="journal article" date="2021" name="Genome Biol. Evol.">
        <title>Developing a high-quality reference genome for a parasitic bivalve with doubly uniparental inheritance (Bivalvia: Unionida).</title>
        <authorList>
            <person name="Smith C.H."/>
        </authorList>
    </citation>
    <scope>NUCLEOTIDE SEQUENCE</scope>
    <source>
        <strain evidence="27">CHS0354</strain>
        <tissue evidence="27">Mantle</tissue>
    </source>
</reference>
<keyword evidence="15" id="KW-0007">Acetylation</keyword>
<feature type="compositionally biased region" description="Polar residues" evidence="25">
    <location>
        <begin position="25"/>
        <end position="82"/>
    </location>
</feature>
<dbReference type="GO" id="GO:0006406">
    <property type="term" value="P:mRNA export from nucleus"/>
    <property type="evidence" value="ECO:0007669"/>
    <property type="project" value="TreeGrafter"/>
</dbReference>
<reference evidence="27" key="1">
    <citation type="journal article" date="2021" name="Genome Biol. Evol.">
        <title>A High-Quality Reference Genome for a Parasitic Bivalve with Doubly Uniparental Inheritance (Bivalvia: Unionida).</title>
        <authorList>
            <person name="Smith C.H."/>
        </authorList>
    </citation>
    <scope>NUCLEOTIDE SEQUENCE</scope>
    <source>
        <strain evidence="27">CHS0354</strain>
    </source>
</reference>
<feature type="region of interest" description="Disordered" evidence="25">
    <location>
        <begin position="651"/>
        <end position="753"/>
    </location>
</feature>
<dbReference type="SUPFAM" id="SSF54928">
    <property type="entry name" value="RNA-binding domain, RBD"/>
    <property type="match status" value="1"/>
</dbReference>
<evidence type="ECO:0000313" key="28">
    <source>
        <dbReference type="Proteomes" id="UP001195483"/>
    </source>
</evidence>
<feature type="domain" description="RRM" evidence="26">
    <location>
        <begin position="768"/>
        <end position="836"/>
    </location>
</feature>
<feature type="compositionally biased region" description="Polar residues" evidence="25">
    <location>
        <begin position="155"/>
        <end position="166"/>
    </location>
</feature>
<accession>A0AAE0RXA0</accession>
<evidence type="ECO:0000256" key="7">
    <source>
        <dbReference type="ARBA" id="ARBA00022454"/>
    </source>
</evidence>
<dbReference type="Pfam" id="PF03399">
    <property type="entry name" value="SAC3_GANP"/>
    <property type="match status" value="1"/>
</dbReference>
<keyword evidence="17 24" id="KW-0175">Coiled coil</keyword>
<feature type="compositionally biased region" description="Polar residues" evidence="25">
    <location>
        <begin position="871"/>
        <end position="881"/>
    </location>
</feature>
<feature type="compositionally biased region" description="Polar residues" evidence="25">
    <location>
        <begin position="307"/>
        <end position="342"/>
    </location>
</feature>
<feature type="region of interest" description="Disordered" evidence="25">
    <location>
        <begin position="243"/>
        <end position="269"/>
    </location>
</feature>
<dbReference type="CDD" id="cd12443">
    <property type="entry name" value="RRM_MCM3A_like"/>
    <property type="match status" value="1"/>
</dbReference>
<dbReference type="Proteomes" id="UP001195483">
    <property type="component" value="Unassembled WGS sequence"/>
</dbReference>
<evidence type="ECO:0000256" key="13">
    <source>
        <dbReference type="ARBA" id="ARBA00022859"/>
    </source>
</evidence>
<keyword evidence="14" id="KW-0653">Protein transport</keyword>
<evidence type="ECO:0000256" key="1">
    <source>
        <dbReference type="ARBA" id="ARBA00004286"/>
    </source>
</evidence>
<evidence type="ECO:0000256" key="6">
    <source>
        <dbReference type="ARBA" id="ARBA00022448"/>
    </source>
</evidence>
<dbReference type="Gene3D" id="1.25.40.990">
    <property type="match status" value="1"/>
</dbReference>
<feature type="compositionally biased region" description="Low complexity" evidence="25">
    <location>
        <begin position="343"/>
        <end position="357"/>
    </location>
</feature>
<comment type="caution">
    <text evidence="27">The sequence shown here is derived from an EMBL/GenBank/DDBJ whole genome shotgun (WGS) entry which is preliminary data.</text>
</comment>
<evidence type="ECO:0000256" key="8">
    <source>
        <dbReference type="ARBA" id="ARBA00022481"/>
    </source>
</evidence>
<dbReference type="InterPro" id="IPR031907">
    <property type="entry name" value="MCM3AP_GANP"/>
</dbReference>
<evidence type="ECO:0000256" key="23">
    <source>
        <dbReference type="ARBA" id="ARBA00069544"/>
    </source>
</evidence>
<evidence type="ECO:0000256" key="22">
    <source>
        <dbReference type="ARBA" id="ARBA00055631"/>
    </source>
</evidence>
<dbReference type="GO" id="GO:0002376">
    <property type="term" value="P:immune system process"/>
    <property type="evidence" value="ECO:0007669"/>
    <property type="project" value="UniProtKB-KW"/>
</dbReference>
<evidence type="ECO:0000256" key="4">
    <source>
        <dbReference type="ARBA" id="ARBA00004642"/>
    </source>
</evidence>
<dbReference type="InterPro" id="IPR005062">
    <property type="entry name" value="SAC3/GANP/THP3_conserved"/>
</dbReference>
<evidence type="ECO:0000259" key="26">
    <source>
        <dbReference type="SMART" id="SM00360"/>
    </source>
</evidence>
<gene>
    <name evidence="27" type="ORF">CHS0354_033043</name>
</gene>
<feature type="region of interest" description="Disordered" evidence="25">
    <location>
        <begin position="1379"/>
        <end position="1405"/>
    </location>
</feature>
<comment type="similarity">
    <text evidence="21">Belongs to the SAC3 family.</text>
</comment>
<evidence type="ECO:0000313" key="27">
    <source>
        <dbReference type="EMBL" id="KAK3581304.1"/>
    </source>
</evidence>
<feature type="region of interest" description="Disordered" evidence="25">
    <location>
        <begin position="554"/>
        <end position="589"/>
    </location>
</feature>
<feature type="compositionally biased region" description="Basic and acidic residues" evidence="25">
    <location>
        <begin position="913"/>
        <end position="930"/>
    </location>
</feature>
<keyword evidence="28" id="KW-1185">Reference proteome</keyword>
<dbReference type="PANTHER" id="PTHR12436:SF3">
    <property type="entry name" value="GERMINAL-CENTER ASSOCIATED NUCLEAR PROTEIN"/>
    <property type="match status" value="1"/>
</dbReference>
<evidence type="ECO:0000256" key="24">
    <source>
        <dbReference type="SAM" id="Coils"/>
    </source>
</evidence>
<dbReference type="SMART" id="SM00360">
    <property type="entry name" value="RRM"/>
    <property type="match status" value="1"/>
</dbReference>
<organism evidence="27 28">
    <name type="scientific">Potamilus streckersoni</name>
    <dbReference type="NCBI Taxonomy" id="2493646"/>
    <lineage>
        <taxon>Eukaryota</taxon>
        <taxon>Metazoa</taxon>
        <taxon>Spiralia</taxon>
        <taxon>Lophotrochozoa</taxon>
        <taxon>Mollusca</taxon>
        <taxon>Bivalvia</taxon>
        <taxon>Autobranchia</taxon>
        <taxon>Heteroconchia</taxon>
        <taxon>Palaeoheterodonta</taxon>
        <taxon>Unionida</taxon>
        <taxon>Unionoidea</taxon>
        <taxon>Unionidae</taxon>
        <taxon>Ambleminae</taxon>
        <taxon>Lampsilini</taxon>
        <taxon>Potamilus</taxon>
    </lineage>
</organism>
<feature type="region of interest" description="Disordered" evidence="25">
    <location>
        <begin position="147"/>
        <end position="173"/>
    </location>
</feature>
<evidence type="ECO:0000256" key="10">
    <source>
        <dbReference type="ARBA" id="ARBA00022553"/>
    </source>
</evidence>
<feature type="compositionally biased region" description="Basic and acidic residues" evidence="25">
    <location>
        <begin position="729"/>
        <end position="748"/>
    </location>
</feature>
<keyword evidence="10" id="KW-0597">Phosphoprotein</keyword>
<evidence type="ECO:0000256" key="9">
    <source>
        <dbReference type="ARBA" id="ARBA00022490"/>
    </source>
</evidence>
<dbReference type="FunFam" id="1.25.40.990:FF:000003">
    <property type="entry name" value="germinal-center associated nuclear protein isoform X2"/>
    <property type="match status" value="1"/>
</dbReference>
<dbReference type="EC" id="2.3.1.48" evidence="5"/>
<evidence type="ECO:0000256" key="15">
    <source>
        <dbReference type="ARBA" id="ARBA00022990"/>
    </source>
</evidence>
<feature type="region of interest" description="Disordered" evidence="25">
    <location>
        <begin position="1"/>
        <end position="130"/>
    </location>
</feature>
<name>A0AAE0RXA0_9BIVA</name>
<evidence type="ECO:0000256" key="11">
    <source>
        <dbReference type="ARBA" id="ARBA00022679"/>
    </source>
</evidence>
<evidence type="ECO:0000256" key="2">
    <source>
        <dbReference type="ARBA" id="ARBA00004496"/>
    </source>
</evidence>
<keyword evidence="11" id="KW-0808">Transferase</keyword>
<dbReference type="PANTHER" id="PTHR12436">
    <property type="entry name" value="80 KDA MCM3-ASSOCIATED PROTEIN"/>
    <property type="match status" value="1"/>
</dbReference>
<dbReference type="GO" id="GO:0015031">
    <property type="term" value="P:protein transport"/>
    <property type="evidence" value="ECO:0007669"/>
    <property type="project" value="UniProtKB-KW"/>
</dbReference>
<comment type="function">
    <text evidence="22">As a component of the TREX-2 complex, involved in the export of mRNAs to the cytoplasm through the nuclear pores. Through the acetylation of histones, affects the assembly of nucleosomes at immunoglobulin variable region genes and promotes the recruitment and positioning of transcription complex to favor DNA cytosine deaminase AICDA/AID targeting, hence promoting somatic hypermutations.</text>
</comment>
<keyword evidence="6" id="KW-0813">Transport</keyword>
<evidence type="ECO:0000256" key="18">
    <source>
        <dbReference type="ARBA" id="ARBA00023132"/>
    </source>
</evidence>
<feature type="compositionally biased region" description="Polar residues" evidence="25">
    <location>
        <begin position="446"/>
        <end position="487"/>
    </location>
</feature>
<feature type="region of interest" description="Disordered" evidence="25">
    <location>
        <begin position="307"/>
        <end position="487"/>
    </location>
</feature>
<keyword evidence="19" id="KW-0539">Nucleus</keyword>
<dbReference type="GO" id="GO:0003723">
    <property type="term" value="F:RNA binding"/>
    <property type="evidence" value="ECO:0007669"/>
    <property type="project" value="InterPro"/>
</dbReference>
<dbReference type="Pfam" id="PF00076">
    <property type="entry name" value="RRM_1"/>
    <property type="match status" value="1"/>
</dbReference>
<dbReference type="InterPro" id="IPR045107">
    <property type="entry name" value="SAC3/GANP/THP3"/>
</dbReference>
<dbReference type="GO" id="GO:0061733">
    <property type="term" value="F:protein-lysine-acetyltransferase activity"/>
    <property type="evidence" value="ECO:0007669"/>
    <property type="project" value="UniProtKB-EC"/>
</dbReference>
<dbReference type="InterPro" id="IPR000504">
    <property type="entry name" value="RRM_dom"/>
</dbReference>
<dbReference type="GO" id="GO:0070390">
    <property type="term" value="C:transcription export complex 2"/>
    <property type="evidence" value="ECO:0007669"/>
    <property type="project" value="TreeGrafter"/>
</dbReference>
<comment type="subcellular location">
    <subcellularLocation>
        <location evidence="1">Chromosome</location>
    </subcellularLocation>
    <subcellularLocation>
        <location evidence="2">Cytoplasm</location>
    </subcellularLocation>
    <subcellularLocation>
        <location evidence="3">Nucleus</location>
        <location evidence="3">Nuclear pore complex</location>
    </subcellularLocation>
    <subcellularLocation>
        <location evidence="4">Nucleus</location>
        <location evidence="4">Nucleoplasm</location>
    </subcellularLocation>
</comment>
<dbReference type="GO" id="GO:0005654">
    <property type="term" value="C:nucleoplasm"/>
    <property type="evidence" value="ECO:0007669"/>
    <property type="project" value="UniProtKB-SubCell"/>
</dbReference>
<evidence type="ECO:0000256" key="12">
    <source>
        <dbReference type="ARBA" id="ARBA00022816"/>
    </source>
</evidence>
<keyword evidence="20" id="KW-0012">Acyltransferase</keyword>
<feature type="compositionally biased region" description="Basic and acidic residues" evidence="25">
    <location>
        <begin position="673"/>
        <end position="684"/>
    </location>
</feature>
<evidence type="ECO:0000256" key="19">
    <source>
        <dbReference type="ARBA" id="ARBA00023242"/>
    </source>
</evidence>
<dbReference type="InterPro" id="IPR012677">
    <property type="entry name" value="Nucleotide-bd_a/b_plait_sf"/>
</dbReference>
<feature type="compositionally biased region" description="Low complexity" evidence="25">
    <location>
        <begin position="932"/>
        <end position="944"/>
    </location>
</feature>
<sequence length="2333" mass="257746">MASPFGSSSLGGTGSSFSSSLTSSQNLFGQAVNSSQSGNLFGQSNTFGQHSGSFQQPSPFGQSTGFGQQTATQSDALFDQSTQQSGSHFGQSAGGFGQFGQQKSPGSGMGSSQNLFGASSSMSSPFSQTNTQTGFAASAFGQGPAAQSGFGLSNMPGQNTTSPSGFGTSGLFGKSTTSTNTGFSTALGQCTTSPSSGFGTSNPFGQSTLSVQSGFGISNPFSQSTTSAQSGFGMSSPFGQTISAQSGFGTTSTQSGFGTTSAQSGFGTTSTQSGFGTSSVFNQSTASAQSGFGSSFGQNTAKTFSQTTSVQSGFGTSHPFGQSTTSTQSRPGTSSLFGQSPVTTQSGFGTSSSFGQSPVTTQSGFGTSSPFGQSPMTTQSGLGTSSPFGQSSMTTQSGFGTSSPFGQSPVTTQTGFGPSIPLGQNTIAKSTGQSGFGNTGSSFGTANQQATTSQSGLGNTTSPTIFGSNSSFGTADQQPATALTQSTSAAPQTGLLFSNTASGSTVPHVGLFSFGPGHQGSKINSGLGVVTTSQDKTSSAFPTSPSIFQQKSLFSTMESPEKKAKKSGSMFGKRETTDSTGLFGKGRSSADSTALFGKTSGSGTFGVPKKTTVSPLTESAVIKTESEDMSIRTGPKIGLFGKPVVKEEPEEIVANAKQESEDSKQGFFGKPVIKREDKQDDRQVKGHLGKPKQEEPESEEASGSRRRPAKRESHQTGLNEQAQAQTSVKNEDESLKRPRKKSDEEARGKRTVLRRLSSGTEDLSSRVAIVCKNIPPKFNNIRFLRQHFSKFGSVTRVFPVPVKNMATVHFQTHEAAEEAKAYGRFLGRGIPQLIIFWGSYGSSSPGKTSSTVATSEDEGKKERKGIKRLSEGTTSKTSTKRPSWEEDTEVNEELRSMSGTHDLLGDKVNTLNRPKDNVVKKTEQIQEKKTRQQSTSPTPSASASEMVKTETVSLANFINSVGRTTAERNHILEMQDKYIRQMLKKQKGEKDMSGAYVGTCPDMCPERERYYREESRRLSVYEMIPGTENVPGKNPWVDHSRAVKEYLRPSPDQEEPLPHELRGIEILEKTILYLLKEVANKGEDGKWGDWFDFLWNRTRGIRKDITQQQLCNRGAVGLIEKCARFHIYCSERLCEEDMHTFDAKINNENLTKCLQTLKEFYHDLWSKQKIACPCEAEFRAYMVLMNLNEGDILREVQQLRPEIRNTHEIDFALKVYSALNSSNYVRFFKLVKDGSFMNACIMHRYFTQVRSQALITMMKSYSMPSKPAQIPLTELVRVLAFELEEEARQFCHHYGFSVQSGPDGDVILDKNAYIEPETTWTPYRSVKLIESRLMVSPGEVMYGEGFPSFTLHPPASSFDENGRFVSLLNIAAFKTSVSPQPTTSAQQQLDQPSQQEQQQELKSSKPEIRISNEVVKDLARMLFLEIIDEFAKNQAKEAAEEVETKLRSIELEAADITQDLIYSLTKDISTEVYNETVEMKRKQEAAEREALKDRVAAMLQEEIVDEVLKQQCFSAAVVEMREVQEILTQQRIERCSADVNDELVNNFVSSMMVEVAEEVYEKDVVQRLKNLEDIERSVKLSRTGHYLQKWKKTYAAITKLKRGMLAFPSAPFMGSVSDQIKNLTRWQGSEGRIKDSFYISNRAKLTIISPMALRAGMKKAYIMMTAHEIYAQLLHERAQQPLDLTRVVGQKLFQKLSEKTDDFMPKDIFWKLVLCFPDADPDYNRESYVTAKFVEWLQSKFSKGTKPEEKSSIKGELCSLYRREISLPSHRKAKHDQSIHLGVCVRTLIGVLEEEDIPIVEEEKLLLGTSGAIFILPLAEHEEDDEDSNYWTEIRGRLFRFLDAKPVSPALPLIIVVPSTASQKMSTSDLCHRLNLNSAMNQGLISDVYTVFVQYDEDLPEGINTDDPLLSEKICESLQWLAERAVPPPHLAVVRLKDYVEDFLMAAYHTPVLQNLKTRKSLGFLHQEPLHLLDLYNSAVQHLTDVATSSTLCCLSWPVAEFTRTMDPDLPPAHWNSEVHFEYLSMVLHSLVLPTRLCPLDTEAWSSVVEEIWDFVMEVIGDDCSSARVKLVTRIKRLLKRVDEDFQDTCYLLEGENRCEPTCANVPWVDIIAACIDYRLVTLDVKDPNYIKEDVDLRIAYDPKELKRFEAPESWQRMETEKDLEDLVTMDTTIHQAIEKIHESQDDKVEEELAQRIQVITTYEPDCTPELQKTSSNLVRSLQSERRQSDFFENYLRCALKEGDLQYTDTGSIVSADLPTFETPSIHWKSSPVVSPFSNVRFSVSEPIDITMSLSEPSLLENIDSLEREIELQRRASDVFEQRLHALLHENAT</sequence>
<reference evidence="27" key="3">
    <citation type="submission" date="2023-05" db="EMBL/GenBank/DDBJ databases">
        <authorList>
            <person name="Smith C.H."/>
        </authorList>
    </citation>
    <scope>NUCLEOTIDE SEQUENCE</scope>
    <source>
        <strain evidence="27">CHS0354</strain>
        <tissue evidence="27">Mantle</tissue>
    </source>
</reference>
<evidence type="ECO:0000256" key="21">
    <source>
        <dbReference type="ARBA" id="ARBA00038443"/>
    </source>
</evidence>
<protein>
    <recommendedName>
        <fullName evidence="23">Germinal-center associated nuclear protein</fullName>
        <ecNumber evidence="5">2.3.1.48</ecNumber>
    </recommendedName>
</protein>
<evidence type="ECO:0000256" key="16">
    <source>
        <dbReference type="ARBA" id="ARBA00023010"/>
    </source>
</evidence>
<dbReference type="GO" id="GO:0005694">
    <property type="term" value="C:chromosome"/>
    <property type="evidence" value="ECO:0007669"/>
    <property type="project" value="UniProtKB-SubCell"/>
</dbReference>
<feature type="region of interest" description="Disordered" evidence="25">
    <location>
        <begin position="842"/>
        <end position="946"/>
    </location>
</feature>
<dbReference type="InterPro" id="IPR034265">
    <property type="entry name" value="MCM3AP_RRM"/>
</dbReference>
<keyword evidence="12" id="KW-0509">mRNA transport</keyword>
<dbReference type="GO" id="GO:0005643">
    <property type="term" value="C:nuclear pore"/>
    <property type="evidence" value="ECO:0007669"/>
    <property type="project" value="UniProtKB-SubCell"/>
</dbReference>
<evidence type="ECO:0000256" key="3">
    <source>
        <dbReference type="ARBA" id="ARBA00004567"/>
    </source>
</evidence>
<dbReference type="Pfam" id="PF16769">
    <property type="entry name" value="MCM3AP_GANP"/>
    <property type="match status" value="1"/>
</dbReference>
<keyword evidence="8" id="KW-0488">Methylation</keyword>
<feature type="compositionally biased region" description="Low complexity" evidence="25">
    <location>
        <begin position="15"/>
        <end position="24"/>
    </location>
</feature>
<keyword evidence="9" id="KW-0963">Cytoplasm</keyword>